<sequence>MKKMKSDILLSNITFSVKKPVLKKIIKSKMFNIVRVCLEKGLEIQPHPEPYAVFFFILEGSGIFTTKDGEFELKKNDSLFIEANEIRGINSLENLIILGVQDGH</sequence>
<gene>
    <name evidence="2" type="ORF">S01H4_45919</name>
</gene>
<evidence type="ECO:0000259" key="1">
    <source>
        <dbReference type="Pfam" id="PF07883"/>
    </source>
</evidence>
<name>X1C660_9ZZZZ</name>
<dbReference type="PANTHER" id="PTHR37694:SF1">
    <property type="entry name" value="SLR8022 PROTEIN"/>
    <property type="match status" value="1"/>
</dbReference>
<organism evidence="2">
    <name type="scientific">marine sediment metagenome</name>
    <dbReference type="NCBI Taxonomy" id="412755"/>
    <lineage>
        <taxon>unclassified sequences</taxon>
        <taxon>metagenomes</taxon>
        <taxon>ecological metagenomes</taxon>
    </lineage>
</organism>
<evidence type="ECO:0000313" key="2">
    <source>
        <dbReference type="EMBL" id="GAH02852.1"/>
    </source>
</evidence>
<dbReference type="InterPro" id="IPR014710">
    <property type="entry name" value="RmlC-like_jellyroll"/>
</dbReference>
<reference evidence="2" key="1">
    <citation type="journal article" date="2014" name="Front. Microbiol.">
        <title>High frequency of phylogenetically diverse reductive dehalogenase-homologous genes in deep subseafloor sedimentary metagenomes.</title>
        <authorList>
            <person name="Kawai M."/>
            <person name="Futagami T."/>
            <person name="Toyoda A."/>
            <person name="Takaki Y."/>
            <person name="Nishi S."/>
            <person name="Hori S."/>
            <person name="Arai W."/>
            <person name="Tsubouchi T."/>
            <person name="Morono Y."/>
            <person name="Uchiyama I."/>
            <person name="Ito T."/>
            <person name="Fujiyama A."/>
            <person name="Inagaki F."/>
            <person name="Takami H."/>
        </authorList>
    </citation>
    <scope>NUCLEOTIDE SEQUENCE</scope>
    <source>
        <strain evidence="2">Expedition CK06-06</strain>
    </source>
</reference>
<dbReference type="EMBL" id="BART01025602">
    <property type="protein sequence ID" value="GAH02852.1"/>
    <property type="molecule type" value="Genomic_DNA"/>
</dbReference>
<dbReference type="InterPro" id="IPR013096">
    <property type="entry name" value="Cupin_2"/>
</dbReference>
<dbReference type="Gene3D" id="2.60.120.10">
    <property type="entry name" value="Jelly Rolls"/>
    <property type="match status" value="1"/>
</dbReference>
<dbReference type="InterPro" id="IPR011051">
    <property type="entry name" value="RmlC_Cupin_sf"/>
</dbReference>
<comment type="caution">
    <text evidence="2">The sequence shown here is derived from an EMBL/GenBank/DDBJ whole genome shotgun (WGS) entry which is preliminary data.</text>
</comment>
<protein>
    <recommendedName>
        <fullName evidence="1">Cupin type-2 domain-containing protein</fullName>
    </recommendedName>
</protein>
<dbReference type="SUPFAM" id="SSF51182">
    <property type="entry name" value="RmlC-like cupins"/>
    <property type="match status" value="1"/>
</dbReference>
<feature type="domain" description="Cupin type-2" evidence="1">
    <location>
        <begin position="35"/>
        <end position="86"/>
    </location>
</feature>
<proteinExistence type="predicted"/>
<dbReference type="AlphaFoldDB" id="X1C660"/>
<dbReference type="PANTHER" id="PTHR37694">
    <property type="entry name" value="SLR8022 PROTEIN"/>
    <property type="match status" value="1"/>
</dbReference>
<dbReference type="Pfam" id="PF07883">
    <property type="entry name" value="Cupin_2"/>
    <property type="match status" value="1"/>
</dbReference>
<accession>X1C660</accession>